<evidence type="ECO:0000313" key="2">
    <source>
        <dbReference type="Proteomes" id="UP000192578"/>
    </source>
</evidence>
<proteinExistence type="predicted"/>
<sequence length="505" mass="56497">MNNRDFIQQQQLWMRPLVAGAFRSCALSGQVDWKKHLHNYLMAGLTPTYICSLTPSMALSGCFETATLSLQVMARHSFGTEILKIEVGLNNPFEGMFDKQEDHSAHSSYRSFYQFVVDFLRSYDLYERDGKVSPFDQRAWDAMILQFWQSKLRSFRVTDDLDEPSETSHNIHPTYFATLKDKQRLTNTVATWQKFTVPAETSTEPIADQLATQVFSNVVKEIGNRVNPSSTLPCQPLLATPTLLGILDKDTTSCWGNQALQAILHEFGPQTVPTEPRPVKWGLPLEPRKTFDQTIGQSGAEQREQHEQPEQVFIDGIPVGDFRSYASDPSAVASCDGNRATALALNECPKQEAAKTGRMVQWKEVLQLQPDASCSVKYLSFVVPNEILDKTDNKNNESDVETTDPDLLDDFGEKVAFEERKSPWGAPACLITSAVEKVISESDIPPGQDPNVERYQTGNCRIRSQDIQGILAVLSSSLRELPDQKIQLCLACNTALLYNSQESAG</sequence>
<reference evidence="2" key="1">
    <citation type="submission" date="2017-01" db="EMBL/GenBank/DDBJ databases">
        <title>Comparative genomics of anhydrobiosis in the tardigrade Hypsibius dujardini.</title>
        <authorList>
            <person name="Yoshida Y."/>
            <person name="Koutsovoulos G."/>
            <person name="Laetsch D."/>
            <person name="Stevens L."/>
            <person name="Kumar S."/>
            <person name="Horikawa D."/>
            <person name="Ishino K."/>
            <person name="Komine S."/>
            <person name="Tomita M."/>
            <person name="Blaxter M."/>
            <person name="Arakawa K."/>
        </authorList>
    </citation>
    <scope>NUCLEOTIDE SEQUENCE [LARGE SCALE GENOMIC DNA]</scope>
    <source>
        <strain evidence="2">Z151</strain>
    </source>
</reference>
<dbReference type="Proteomes" id="UP000192578">
    <property type="component" value="Unassembled WGS sequence"/>
</dbReference>
<organism evidence="1 2">
    <name type="scientific">Hypsibius exemplaris</name>
    <name type="common">Freshwater tardigrade</name>
    <dbReference type="NCBI Taxonomy" id="2072580"/>
    <lineage>
        <taxon>Eukaryota</taxon>
        <taxon>Metazoa</taxon>
        <taxon>Ecdysozoa</taxon>
        <taxon>Tardigrada</taxon>
        <taxon>Eutardigrada</taxon>
        <taxon>Parachela</taxon>
        <taxon>Hypsibioidea</taxon>
        <taxon>Hypsibiidae</taxon>
        <taxon>Hypsibius</taxon>
    </lineage>
</organism>
<comment type="caution">
    <text evidence="1">The sequence shown here is derived from an EMBL/GenBank/DDBJ whole genome shotgun (WGS) entry which is preliminary data.</text>
</comment>
<evidence type="ECO:0000313" key="1">
    <source>
        <dbReference type="EMBL" id="OQV18785.1"/>
    </source>
</evidence>
<keyword evidence="2" id="KW-1185">Reference proteome</keyword>
<name>A0A1W0WUA9_HYPEX</name>
<accession>A0A1W0WUA9</accession>
<dbReference type="OrthoDB" id="10621277at2759"/>
<dbReference type="EMBL" id="MTYJ01000046">
    <property type="protein sequence ID" value="OQV18785.1"/>
    <property type="molecule type" value="Genomic_DNA"/>
</dbReference>
<protein>
    <submittedName>
        <fullName evidence="1">Uncharacterized protein</fullName>
    </submittedName>
</protein>
<dbReference type="AlphaFoldDB" id="A0A1W0WUA9"/>
<gene>
    <name evidence="1" type="ORF">BV898_07222</name>
</gene>